<dbReference type="PANTHER" id="PTHR11129">
    <property type="entry name" value="PROTEIN FARNESYLTRANSFERASE ALPHA SUBUNIT/RAB GERANYLGERANYL TRANSFERASE ALPHA SUBUNIT"/>
    <property type="match status" value="1"/>
</dbReference>
<keyword evidence="4" id="KW-0677">Repeat</keyword>
<sequence length="361" mass="40011">MSRALDPETIAALNRVDSAAAYQEISEALAGTSEGLLEIEILSHLLFPQPGQFVLRDGRAVGVSKLGLVQAFLFARKQLRDHLDGATLQPDEAVFALTAVILLFDPEYLTAANVRKRLLQARLSSATSGDVRGLLQGEFCFVDTLLTSRLHRHTKSPTLWSHRRWLVTVQASRGGGIDFSVDVLKAVRDVVFVAGERHPRNYYAWCHARFLLASWGAGAASGQGREELRSAVFDWCRKHHTDISGWSFLWFLLDLQRDAEDDEEEGEGARERGPNEVFSRVLDLARWTGQAGESVWWFVRTVAASGLVSDGLIEGFLGARSELLGKVKDPVDQAVLRAAGEWFDTHRRRDGRSTAVGDRGC</sequence>
<dbReference type="GeneID" id="98128182"/>
<dbReference type="PANTHER" id="PTHR11129:SF3">
    <property type="entry name" value="PROTEIN PRENYLTRANSFERASE ALPHA SUBUNIT REPEAT-CONTAINING PROTEIN 1"/>
    <property type="match status" value="1"/>
</dbReference>
<proteinExistence type="inferred from homology"/>
<evidence type="ECO:0008006" key="7">
    <source>
        <dbReference type="Google" id="ProtNLM"/>
    </source>
</evidence>
<dbReference type="SUPFAM" id="SSF48439">
    <property type="entry name" value="Protein prenylyltransferase"/>
    <property type="match status" value="1"/>
</dbReference>
<organism evidence="5 6">
    <name type="scientific">Remersonia thermophila</name>
    <dbReference type="NCBI Taxonomy" id="72144"/>
    <lineage>
        <taxon>Eukaryota</taxon>
        <taxon>Fungi</taxon>
        <taxon>Dikarya</taxon>
        <taxon>Ascomycota</taxon>
        <taxon>Pezizomycotina</taxon>
        <taxon>Sordariomycetes</taxon>
        <taxon>Sordariomycetidae</taxon>
        <taxon>Sordariales</taxon>
        <taxon>Sordariales incertae sedis</taxon>
        <taxon>Remersonia</taxon>
    </lineage>
</organism>
<evidence type="ECO:0000313" key="5">
    <source>
        <dbReference type="EMBL" id="KAL2265689.1"/>
    </source>
</evidence>
<name>A0ABR4D5P3_9PEZI</name>
<dbReference type="Gene3D" id="1.25.40.120">
    <property type="entry name" value="Protein prenylyltransferase"/>
    <property type="match status" value="1"/>
</dbReference>
<dbReference type="Proteomes" id="UP001600064">
    <property type="component" value="Unassembled WGS sequence"/>
</dbReference>
<evidence type="ECO:0000256" key="4">
    <source>
        <dbReference type="ARBA" id="ARBA00022737"/>
    </source>
</evidence>
<protein>
    <recommendedName>
        <fullName evidence="7">Protein prenyltransferase</fullName>
    </recommendedName>
</protein>
<keyword evidence="3" id="KW-0808">Transferase</keyword>
<keyword evidence="2" id="KW-0637">Prenyltransferase</keyword>
<comment type="similarity">
    <text evidence="1">Belongs to the protein prenyltransferase subunit alpha family.</text>
</comment>
<dbReference type="Pfam" id="PF01239">
    <property type="entry name" value="PPTA"/>
    <property type="match status" value="2"/>
</dbReference>
<evidence type="ECO:0000256" key="1">
    <source>
        <dbReference type="ARBA" id="ARBA00006734"/>
    </source>
</evidence>
<dbReference type="InterPro" id="IPR002088">
    <property type="entry name" value="Prenyl_trans_a"/>
</dbReference>
<reference evidence="5 6" key="1">
    <citation type="journal article" date="2024" name="Commun. Biol.">
        <title>Comparative genomic analysis of thermophilic fungi reveals convergent evolutionary adaptations and gene losses.</title>
        <authorList>
            <person name="Steindorff A.S."/>
            <person name="Aguilar-Pontes M.V."/>
            <person name="Robinson A.J."/>
            <person name="Andreopoulos B."/>
            <person name="LaButti K."/>
            <person name="Kuo A."/>
            <person name="Mondo S."/>
            <person name="Riley R."/>
            <person name="Otillar R."/>
            <person name="Haridas S."/>
            <person name="Lipzen A."/>
            <person name="Grimwood J."/>
            <person name="Schmutz J."/>
            <person name="Clum A."/>
            <person name="Reid I.D."/>
            <person name="Moisan M.C."/>
            <person name="Butler G."/>
            <person name="Nguyen T.T.M."/>
            <person name="Dewar K."/>
            <person name="Conant G."/>
            <person name="Drula E."/>
            <person name="Henrissat B."/>
            <person name="Hansel C."/>
            <person name="Singer S."/>
            <person name="Hutchinson M.I."/>
            <person name="de Vries R.P."/>
            <person name="Natvig D.O."/>
            <person name="Powell A.J."/>
            <person name="Tsang A."/>
            <person name="Grigoriev I.V."/>
        </authorList>
    </citation>
    <scope>NUCLEOTIDE SEQUENCE [LARGE SCALE GENOMIC DNA]</scope>
    <source>
        <strain evidence="5 6">ATCC 22073</strain>
    </source>
</reference>
<evidence type="ECO:0000313" key="6">
    <source>
        <dbReference type="Proteomes" id="UP001600064"/>
    </source>
</evidence>
<dbReference type="RefSeq" id="XP_070864416.1">
    <property type="nucleotide sequence ID" value="XM_071013538.1"/>
</dbReference>
<gene>
    <name evidence="5" type="ORF">VTJ83DRAFT_6789</name>
</gene>
<evidence type="ECO:0000256" key="3">
    <source>
        <dbReference type="ARBA" id="ARBA00022679"/>
    </source>
</evidence>
<accession>A0ABR4D5P3</accession>
<keyword evidence="6" id="KW-1185">Reference proteome</keyword>
<evidence type="ECO:0000256" key="2">
    <source>
        <dbReference type="ARBA" id="ARBA00022602"/>
    </source>
</evidence>
<comment type="caution">
    <text evidence="5">The sequence shown here is derived from an EMBL/GenBank/DDBJ whole genome shotgun (WGS) entry which is preliminary data.</text>
</comment>
<dbReference type="EMBL" id="JAZGUE010000006">
    <property type="protein sequence ID" value="KAL2265689.1"/>
    <property type="molecule type" value="Genomic_DNA"/>
</dbReference>